<keyword evidence="3 10" id="KW-1134">Transmembrane beta strand</keyword>
<dbReference type="Pfam" id="PF02530">
    <property type="entry name" value="Porin_2"/>
    <property type="match status" value="1"/>
</dbReference>
<evidence type="ECO:0000256" key="3">
    <source>
        <dbReference type="ARBA" id="ARBA00022452"/>
    </source>
</evidence>
<evidence type="ECO:0000256" key="8">
    <source>
        <dbReference type="ARBA" id="ARBA00023136"/>
    </source>
</evidence>
<evidence type="ECO:0000256" key="2">
    <source>
        <dbReference type="ARBA" id="ARBA00022448"/>
    </source>
</evidence>
<name>A0A939J2H1_9HYPH</name>
<dbReference type="SUPFAM" id="SSF56935">
    <property type="entry name" value="Porins"/>
    <property type="match status" value="1"/>
</dbReference>
<proteinExistence type="inferred from homology"/>
<dbReference type="InterPro" id="IPR003684">
    <property type="entry name" value="Porin_alphabac"/>
</dbReference>
<keyword evidence="7 10" id="KW-0626">Porin</keyword>
<evidence type="ECO:0000256" key="10">
    <source>
        <dbReference type="RuleBase" id="RU364005"/>
    </source>
</evidence>
<dbReference type="EMBL" id="JAEKJZ010000001">
    <property type="protein sequence ID" value="MBN9669090.1"/>
    <property type="molecule type" value="Genomic_DNA"/>
</dbReference>
<comment type="similarity">
    <text evidence="1 10">Belongs to the alphaproteobacteria porin family.</text>
</comment>
<evidence type="ECO:0000256" key="1">
    <source>
        <dbReference type="ARBA" id="ARBA00009521"/>
    </source>
</evidence>
<dbReference type="Proteomes" id="UP000664096">
    <property type="component" value="Unassembled WGS sequence"/>
</dbReference>
<keyword evidence="8 10" id="KW-0472">Membrane</keyword>
<comment type="caution">
    <text evidence="11">The sequence shown here is derived from an EMBL/GenBank/DDBJ whole genome shotgun (WGS) entry which is preliminary data.</text>
</comment>
<dbReference type="GO" id="GO:0006811">
    <property type="term" value="P:monoatomic ion transport"/>
    <property type="evidence" value="ECO:0007669"/>
    <property type="project" value="UniProtKB-KW"/>
</dbReference>
<comment type="subcellular location">
    <subcellularLocation>
        <location evidence="10">Cell outer membrane</location>
        <topology evidence="10">Multi-pass membrane protein</topology>
    </subcellularLocation>
</comment>
<gene>
    <name evidence="11" type="ORF">JF539_01995</name>
</gene>
<keyword evidence="4 10" id="KW-0812">Transmembrane</keyword>
<evidence type="ECO:0000256" key="6">
    <source>
        <dbReference type="ARBA" id="ARBA00023065"/>
    </source>
</evidence>
<evidence type="ECO:0000256" key="9">
    <source>
        <dbReference type="ARBA" id="ARBA00023237"/>
    </source>
</evidence>
<dbReference type="GO" id="GO:0015288">
    <property type="term" value="F:porin activity"/>
    <property type="evidence" value="ECO:0007669"/>
    <property type="project" value="UniProtKB-KW"/>
</dbReference>
<keyword evidence="6 10" id="KW-0406">Ion transport</keyword>
<dbReference type="AlphaFoldDB" id="A0A939J2H1"/>
<evidence type="ECO:0000313" key="12">
    <source>
        <dbReference type="Proteomes" id="UP000664096"/>
    </source>
</evidence>
<comment type="function">
    <text evidence="10">Forms passive diffusion pores that allow small molecular weight hydrophilic materials across the outer membrane.</text>
</comment>
<dbReference type="GO" id="GO:0009279">
    <property type="term" value="C:cell outer membrane"/>
    <property type="evidence" value="ECO:0007669"/>
    <property type="project" value="UniProtKB-SubCell"/>
</dbReference>
<dbReference type="GO" id="GO:0046930">
    <property type="term" value="C:pore complex"/>
    <property type="evidence" value="ECO:0007669"/>
    <property type="project" value="UniProtKB-KW"/>
</dbReference>
<evidence type="ECO:0000313" key="11">
    <source>
        <dbReference type="EMBL" id="MBN9669090.1"/>
    </source>
</evidence>
<keyword evidence="5 10" id="KW-0732">Signal</keyword>
<sequence length="395" mass="42157">MTRLAVLGAIAGLAAAVSPALSADLPVAPEPVDYVRICDAYGARFYYIPGSETCLRVGGRVRADYRIRNFGEDQNAWGDRNTDGYQFRARGYLYLDARTATEYGTLRTFIEMYATSQSGADTFTLEKGYVQWGGLLAGRDQSNFDFFTGYAFGAQTASYSDQKINQVAYTAAFGDGFYATLAVEDRSEREAAIGSTTVTGTGYGGTRMPDIVAALGVSQGWGQAQVMGALHQVYPNAVVNGLSNGSEDELGWAIGAGVEVNFGGLAQGGSVALQGVYTDGASLYANNDFDGRITDAVFSNGDVDTTKTWGILGGVNLGLTPTIQANVEGGYFKVDGGTSAYDFTQIDATANVVWEPVSGLEIGPELQYRDLDYSAASGLSDTYELYGTFRIQRTF</sequence>
<feature type="chain" id="PRO_5038169096" description="Porin" evidence="10">
    <location>
        <begin position="23"/>
        <end position="395"/>
    </location>
</feature>
<dbReference type="RefSeq" id="WP_207138688.1">
    <property type="nucleotide sequence ID" value="NZ_JAEKJZ010000001.1"/>
</dbReference>
<organism evidence="11 12">
    <name type="scientific">Roseibium aggregatum</name>
    <dbReference type="NCBI Taxonomy" id="187304"/>
    <lineage>
        <taxon>Bacteria</taxon>
        <taxon>Pseudomonadati</taxon>
        <taxon>Pseudomonadota</taxon>
        <taxon>Alphaproteobacteria</taxon>
        <taxon>Hyphomicrobiales</taxon>
        <taxon>Stappiaceae</taxon>
        <taxon>Roseibium</taxon>
    </lineage>
</organism>
<evidence type="ECO:0000256" key="4">
    <source>
        <dbReference type="ARBA" id="ARBA00022692"/>
    </source>
</evidence>
<accession>A0A939J2H1</accession>
<protein>
    <recommendedName>
        <fullName evidence="10">Porin</fullName>
    </recommendedName>
</protein>
<evidence type="ECO:0000256" key="7">
    <source>
        <dbReference type="ARBA" id="ARBA00023114"/>
    </source>
</evidence>
<keyword evidence="9 10" id="KW-0998">Cell outer membrane</keyword>
<keyword evidence="2 10" id="KW-0813">Transport</keyword>
<feature type="signal peptide" evidence="10">
    <location>
        <begin position="1"/>
        <end position="22"/>
    </location>
</feature>
<comment type="domain">
    <text evidence="10">Consists of 16-stranded beta-barrel sheets, with large surface-exposed loops, that form a transmembrane pore at the center of each barrel. The pore is partially ocluded by a peptide loop that folds into the pore lumen.</text>
</comment>
<evidence type="ECO:0000256" key="5">
    <source>
        <dbReference type="ARBA" id="ARBA00022729"/>
    </source>
</evidence>
<reference evidence="11" key="1">
    <citation type="submission" date="2020-12" db="EMBL/GenBank/DDBJ databases">
        <title>Oil enriched cultivation method for isolating marine PHA-producing bacteria.</title>
        <authorList>
            <person name="Zheng W."/>
            <person name="Yu S."/>
            <person name="Huang Y."/>
        </authorList>
    </citation>
    <scope>NUCLEOTIDE SEQUENCE</scope>
    <source>
        <strain evidence="11">SY-2-12</strain>
    </source>
</reference>